<dbReference type="InterPro" id="IPR017896">
    <property type="entry name" value="4Fe4S_Fe-S-bd"/>
</dbReference>
<keyword evidence="3" id="KW-0411">Iron-sulfur</keyword>
<dbReference type="Pfam" id="PF01656">
    <property type="entry name" value="CbiA"/>
    <property type="match status" value="1"/>
</dbReference>
<reference evidence="5 6" key="1">
    <citation type="journal article" date="2017" name="Front. Microbiol.">
        <title>Labilibaculum manganireducens gen. nov., sp. nov. and Labilibaculum filiforme sp. nov., Novel Bacteroidetes Isolated from Subsurface Sediments of the Baltic Sea.</title>
        <authorList>
            <person name="Vandieken V."/>
            <person name="Marshall I.P."/>
            <person name="Niemann H."/>
            <person name="Engelen B."/>
            <person name="Cypionka H."/>
        </authorList>
    </citation>
    <scope>NUCLEOTIDE SEQUENCE [LARGE SCALE GENOMIC DNA]</scope>
    <source>
        <strain evidence="5 6">59.16B</strain>
    </source>
</reference>
<gene>
    <name evidence="5" type="ORF">BZG02_07400</name>
</gene>
<feature type="domain" description="4Fe-4S ferredoxin-type" evidence="4">
    <location>
        <begin position="65"/>
        <end position="94"/>
    </location>
</feature>
<dbReference type="Gene3D" id="3.30.70.20">
    <property type="match status" value="1"/>
</dbReference>
<dbReference type="PROSITE" id="PS00198">
    <property type="entry name" value="4FE4S_FER_1"/>
    <property type="match status" value="1"/>
</dbReference>
<organism evidence="5 6">
    <name type="scientific">Labilibaculum filiforme</name>
    <dbReference type="NCBI Taxonomy" id="1940526"/>
    <lineage>
        <taxon>Bacteria</taxon>
        <taxon>Pseudomonadati</taxon>
        <taxon>Bacteroidota</taxon>
        <taxon>Bacteroidia</taxon>
        <taxon>Marinilabiliales</taxon>
        <taxon>Marinifilaceae</taxon>
        <taxon>Labilibaculum</taxon>
    </lineage>
</organism>
<dbReference type="Proteomes" id="UP000233535">
    <property type="component" value="Unassembled WGS sequence"/>
</dbReference>
<comment type="caution">
    <text evidence="5">The sequence shown here is derived from an EMBL/GenBank/DDBJ whole genome shotgun (WGS) entry which is preliminary data.</text>
</comment>
<dbReference type="InterPro" id="IPR017900">
    <property type="entry name" value="4Fe4S_Fe_S_CS"/>
</dbReference>
<dbReference type="OrthoDB" id="9778602at2"/>
<evidence type="ECO:0000313" key="5">
    <source>
        <dbReference type="EMBL" id="PKQ63839.1"/>
    </source>
</evidence>
<dbReference type="EMBL" id="MVDD01000004">
    <property type="protein sequence ID" value="PKQ63839.1"/>
    <property type="molecule type" value="Genomic_DNA"/>
</dbReference>
<dbReference type="SUPFAM" id="SSF52540">
    <property type="entry name" value="P-loop containing nucleoside triphosphate hydrolases"/>
    <property type="match status" value="1"/>
</dbReference>
<evidence type="ECO:0000256" key="3">
    <source>
        <dbReference type="ARBA" id="ARBA00023014"/>
    </source>
</evidence>
<name>A0A2N3I0I6_9BACT</name>
<evidence type="ECO:0000256" key="2">
    <source>
        <dbReference type="ARBA" id="ARBA00023004"/>
    </source>
</evidence>
<dbReference type="AlphaFoldDB" id="A0A2N3I0I6"/>
<dbReference type="InterPro" id="IPR027417">
    <property type="entry name" value="P-loop_NTPase"/>
</dbReference>
<dbReference type="PANTHER" id="PTHR43063:SF1">
    <property type="entry name" value="4FE-4S CLUSTER CONTAINING PARA FAMILY ATPASE PROTEIN"/>
    <property type="match status" value="1"/>
</dbReference>
<evidence type="ECO:0000313" key="6">
    <source>
        <dbReference type="Proteomes" id="UP000233535"/>
    </source>
</evidence>
<dbReference type="PROSITE" id="PS51379">
    <property type="entry name" value="4FE4S_FER_2"/>
    <property type="match status" value="2"/>
</dbReference>
<keyword evidence="1" id="KW-0479">Metal-binding</keyword>
<accession>A0A2N3I0I6</accession>
<dbReference type="Pfam" id="PF00037">
    <property type="entry name" value="Fer4"/>
    <property type="match status" value="2"/>
</dbReference>
<dbReference type="GO" id="GO:0051536">
    <property type="term" value="F:iron-sulfur cluster binding"/>
    <property type="evidence" value="ECO:0007669"/>
    <property type="project" value="UniProtKB-KW"/>
</dbReference>
<dbReference type="PANTHER" id="PTHR43063">
    <property type="entry name" value="4FE-4S CLUSTER CONTAINING PARA FAMILY ATPASE PROTEIN"/>
    <property type="match status" value="1"/>
</dbReference>
<dbReference type="InterPro" id="IPR002586">
    <property type="entry name" value="CobQ/CobB/MinD/ParA_Nub-bd_dom"/>
</dbReference>
<sequence>MAFKIAIASGKGGTGKTTFAVNLFSSINENWTRKVQLVDCDVEEPNDLLFFRNVSVTSEKASVQVIPEIDTSKCTFCKKCEEYCEFNAIVMMPTMQYATVNKDLCHSCGACFVACQFDAIHETTNAIGTITDYNIGNDRSLMEGNLRVGSPLQTMLIKDVKRNLVVENDVLIYDAPPGTSCPVVETISDADFVILVTEPTPFGVYDLKLTVDLLREVDKPFGVFVNKAGLGDSEVYEYLKAEGIQLLGEIPFSKEYASLYAKGKIVSCVPLQFAKEYRKVVAYLQKLNE</sequence>
<keyword evidence="2" id="KW-0408">Iron</keyword>
<feature type="domain" description="4Fe-4S ferredoxin-type" evidence="4">
    <location>
        <begin position="96"/>
        <end position="125"/>
    </location>
</feature>
<evidence type="ECO:0000256" key="1">
    <source>
        <dbReference type="ARBA" id="ARBA00022723"/>
    </source>
</evidence>
<dbReference type="GO" id="GO:0046872">
    <property type="term" value="F:metal ion binding"/>
    <property type="evidence" value="ECO:0007669"/>
    <property type="project" value="UniProtKB-KW"/>
</dbReference>
<evidence type="ECO:0000259" key="4">
    <source>
        <dbReference type="PROSITE" id="PS51379"/>
    </source>
</evidence>
<dbReference type="Gene3D" id="3.40.50.300">
    <property type="entry name" value="P-loop containing nucleotide triphosphate hydrolases"/>
    <property type="match status" value="1"/>
</dbReference>
<dbReference type="SUPFAM" id="SSF54862">
    <property type="entry name" value="4Fe-4S ferredoxins"/>
    <property type="match status" value="1"/>
</dbReference>
<keyword evidence="6" id="KW-1185">Reference proteome</keyword>
<dbReference type="RefSeq" id="WP_101260784.1">
    <property type="nucleotide sequence ID" value="NZ_MVDD01000004.1"/>
</dbReference>
<protein>
    <submittedName>
        <fullName evidence="5">Cobyrinic acid a,c-diamide synthase</fullName>
    </submittedName>
</protein>
<proteinExistence type="predicted"/>